<protein>
    <submittedName>
        <fullName evidence="2">Nuclear transport factor 2 family protein</fullName>
    </submittedName>
</protein>
<keyword evidence="3" id="KW-1185">Reference proteome</keyword>
<evidence type="ECO:0000313" key="3">
    <source>
        <dbReference type="Proteomes" id="UP000692816"/>
    </source>
</evidence>
<dbReference type="SUPFAM" id="SSF54427">
    <property type="entry name" value="NTF2-like"/>
    <property type="match status" value="1"/>
</dbReference>
<dbReference type="InterPro" id="IPR037401">
    <property type="entry name" value="SnoaL-like"/>
</dbReference>
<gene>
    <name evidence="2" type="ORF">J4P68_17530</name>
</gene>
<dbReference type="InterPro" id="IPR032710">
    <property type="entry name" value="NTF2-like_dom_sf"/>
</dbReference>
<feature type="domain" description="SnoaL-like" evidence="1">
    <location>
        <begin position="11"/>
        <end position="119"/>
    </location>
</feature>
<dbReference type="Gene3D" id="3.10.450.50">
    <property type="match status" value="1"/>
</dbReference>
<dbReference type="Pfam" id="PF12680">
    <property type="entry name" value="SnoaL_2"/>
    <property type="match status" value="1"/>
</dbReference>
<dbReference type="EMBL" id="JAGEPA010000001">
    <property type="protein sequence ID" value="MBO1431235.1"/>
    <property type="molecule type" value="Genomic_DNA"/>
</dbReference>
<accession>A0ABS3MIG3</accession>
<dbReference type="RefSeq" id="WP_207833894.1">
    <property type="nucleotide sequence ID" value="NZ_CP088282.1"/>
</dbReference>
<organism evidence="2 3">
    <name type="scientific">Bradyrhizobium quebecense</name>
    <dbReference type="NCBI Taxonomy" id="2748629"/>
    <lineage>
        <taxon>Bacteria</taxon>
        <taxon>Pseudomonadati</taxon>
        <taxon>Pseudomonadota</taxon>
        <taxon>Alphaproteobacteria</taxon>
        <taxon>Hyphomicrobiales</taxon>
        <taxon>Nitrobacteraceae</taxon>
        <taxon>Bradyrhizobium</taxon>
    </lineage>
</organism>
<sequence>MADRDAIHRLVTQAYDARGKGHINSLMDAFAPHASFELVGDKEALHLTGAFEGHANVRQALEEFIKAFEFIDRKITSFLVDGDRAAVHSTITVRFIPGDLTVTTKVVDLFRFENGKIAELVEFGDTALLKQITSAQLGRQ</sequence>
<evidence type="ECO:0000313" key="2">
    <source>
        <dbReference type="EMBL" id="MBO1431235.1"/>
    </source>
</evidence>
<name>A0ABS3MIG3_9BRAD</name>
<evidence type="ECO:0000259" key="1">
    <source>
        <dbReference type="Pfam" id="PF12680"/>
    </source>
</evidence>
<dbReference type="Proteomes" id="UP000692816">
    <property type="component" value="Unassembled WGS sequence"/>
</dbReference>
<proteinExistence type="predicted"/>
<comment type="caution">
    <text evidence="2">The sequence shown here is derived from an EMBL/GenBank/DDBJ whole genome shotgun (WGS) entry which is preliminary data.</text>
</comment>
<reference evidence="2" key="1">
    <citation type="journal article" date="2021" name="Int. J. Syst. Evol. Microbiol.">
        <title>Bradyrhizobium septentrionale sp. nov. (sv. septentrionale) and Bradyrhizobium quebecense sp. nov. (sv. septentrionale) associated with legumes native to Canada possess rearranged symbiosis genes and numerous insertion sequences.</title>
        <authorList>
            <person name="Bromfield E.S.P."/>
            <person name="Cloutier S."/>
        </authorList>
    </citation>
    <scope>NUCLEOTIDE SEQUENCE</scope>
    <source>
        <strain evidence="2">12S5</strain>
    </source>
</reference>